<dbReference type="PANTHER" id="PTHR38117">
    <property type="entry name" value="NACHT AND WD40 DOMAIN PROTEIN"/>
    <property type="match status" value="1"/>
</dbReference>
<dbReference type="eggNOG" id="ENOG502S0IF">
    <property type="taxonomic scope" value="Eukaryota"/>
</dbReference>
<evidence type="ECO:0000313" key="3">
    <source>
        <dbReference type="EMBL" id="EFW98640.1"/>
    </source>
</evidence>
<gene>
    <name evidence="3" type="ORF">CMQ_4492</name>
</gene>
<dbReference type="InterPro" id="IPR055481">
    <property type="entry name" value="DUF7053"/>
</dbReference>
<dbReference type="OrthoDB" id="3246050at2759"/>
<dbReference type="GeneID" id="25977709"/>
<feature type="compositionally biased region" description="Polar residues" evidence="1">
    <location>
        <begin position="311"/>
        <end position="321"/>
    </location>
</feature>
<sequence length="490" mass="53153">MTKNAQHSTARQPSMMSKRSVFTSVTPLPASVGRAAVLAFLHDYEAIIDVNPLVTERHRIPAPPNADPDEALRVWYSLTDAIVMPWSSGKDKRRSSSSSNNSSNSNSNSNSTTTSTPGTTVSYTCVFHPLSDGLQTHCRAPLGVDIRARWTVAGTLPDEPRQPVELGLARLGAPAVGLYLREDVDLHCSPLMAGFVKKTLRRSHAALVARLARRIAAAAETVDRRRDSGIIQNAHAAAIPPTTDSDRPDSTIPSSLRCPRLLSPAAPLPPSTAFPLPNTTTSYPSPRYVPTPQNPQQQQHRPRFPTRQRQVSLGSSPSSTAPLPGVLHAETQPRGIMAPALRSQQQPPAKQDKAAQPEYLLQPHTYDASNGQKAKNTNAMTTTTAPATIDSVRTNPGLYPEPLRVPRLPNLPQAPSQAQAPTRTQPIPKHPDYPPMNPYDDGDDSPVLGHIVEINTQHPMPVFVELAADSELQLVPVMLDTGRNNNRSRS</sequence>
<dbReference type="Proteomes" id="UP000007796">
    <property type="component" value="Unassembled WGS sequence"/>
</dbReference>
<feature type="domain" description="DUF7053" evidence="2">
    <location>
        <begin position="17"/>
        <end position="215"/>
    </location>
</feature>
<dbReference type="STRING" id="655863.F0XUU1"/>
<name>F0XUU1_GROCL</name>
<feature type="region of interest" description="Disordered" evidence="1">
    <location>
        <begin position="233"/>
        <end position="324"/>
    </location>
</feature>
<feature type="compositionally biased region" description="Low complexity" evidence="1">
    <location>
        <begin position="256"/>
        <end position="265"/>
    </location>
</feature>
<evidence type="ECO:0000259" key="2">
    <source>
        <dbReference type="Pfam" id="PF23155"/>
    </source>
</evidence>
<keyword evidence="4" id="KW-1185">Reference proteome</keyword>
<protein>
    <recommendedName>
        <fullName evidence="2">DUF7053 domain-containing protein</fullName>
    </recommendedName>
</protein>
<accession>F0XUU1</accession>
<feature type="region of interest" description="Disordered" evidence="1">
    <location>
        <begin position="88"/>
        <end position="117"/>
    </location>
</feature>
<proteinExistence type="predicted"/>
<dbReference type="RefSeq" id="XP_014168123.1">
    <property type="nucleotide sequence ID" value="XM_014312648.1"/>
</dbReference>
<dbReference type="AlphaFoldDB" id="F0XUU1"/>
<dbReference type="Pfam" id="PF23155">
    <property type="entry name" value="DUF7053"/>
    <property type="match status" value="1"/>
</dbReference>
<feature type="compositionally biased region" description="Low complexity" evidence="1">
    <location>
        <begin position="96"/>
        <end position="116"/>
    </location>
</feature>
<reference evidence="3 4" key="1">
    <citation type="journal article" date="2011" name="Proc. Natl. Acad. Sci. U.S.A.">
        <title>Genome and transcriptome analyses of the mountain pine beetle-fungal symbiont Grosmannia clavigera, a lodgepole pine pathogen.</title>
        <authorList>
            <person name="DiGuistini S."/>
            <person name="Wang Y."/>
            <person name="Liao N.Y."/>
            <person name="Taylor G."/>
            <person name="Tanguay P."/>
            <person name="Feau N."/>
            <person name="Henrissat B."/>
            <person name="Chan S.K."/>
            <person name="Hesse-Orce U."/>
            <person name="Alamouti S.M."/>
            <person name="Tsui C.K.M."/>
            <person name="Docking R.T."/>
            <person name="Levasseur A."/>
            <person name="Haridas S."/>
            <person name="Robertson G."/>
            <person name="Birol I."/>
            <person name="Holt R.A."/>
            <person name="Marra M.A."/>
            <person name="Hamelin R.C."/>
            <person name="Hirst M."/>
            <person name="Jones S.J.M."/>
            <person name="Bohlmann J."/>
            <person name="Breuil C."/>
        </authorList>
    </citation>
    <scope>NUCLEOTIDE SEQUENCE [LARGE SCALE GENOMIC DNA]</scope>
    <source>
        <strain evidence="4">kw1407 / UAMH 11150</strain>
    </source>
</reference>
<dbReference type="PANTHER" id="PTHR38117:SF2">
    <property type="entry name" value="NACHT AND WD40 DOMAIN PROTEIN"/>
    <property type="match status" value="1"/>
</dbReference>
<evidence type="ECO:0000256" key="1">
    <source>
        <dbReference type="SAM" id="MobiDB-lite"/>
    </source>
</evidence>
<feature type="region of interest" description="Disordered" evidence="1">
    <location>
        <begin position="408"/>
        <end position="433"/>
    </location>
</feature>
<dbReference type="InParanoid" id="F0XUU1"/>
<evidence type="ECO:0000313" key="4">
    <source>
        <dbReference type="Proteomes" id="UP000007796"/>
    </source>
</evidence>
<dbReference type="HOGENOM" id="CLU_556731_0_0_1"/>
<dbReference type="EMBL" id="GL630006">
    <property type="protein sequence ID" value="EFW98640.1"/>
    <property type="molecule type" value="Genomic_DNA"/>
</dbReference>
<feature type="region of interest" description="Disordered" evidence="1">
    <location>
        <begin position="1"/>
        <end position="20"/>
    </location>
</feature>
<organism evidence="4">
    <name type="scientific">Grosmannia clavigera (strain kw1407 / UAMH 11150)</name>
    <name type="common">Blue stain fungus</name>
    <name type="synonym">Graphiocladiella clavigera</name>
    <dbReference type="NCBI Taxonomy" id="655863"/>
    <lineage>
        <taxon>Eukaryota</taxon>
        <taxon>Fungi</taxon>
        <taxon>Dikarya</taxon>
        <taxon>Ascomycota</taxon>
        <taxon>Pezizomycotina</taxon>
        <taxon>Sordariomycetes</taxon>
        <taxon>Sordariomycetidae</taxon>
        <taxon>Ophiostomatales</taxon>
        <taxon>Ophiostomataceae</taxon>
        <taxon>Leptographium</taxon>
    </lineage>
</organism>
<feature type="compositionally biased region" description="Polar residues" evidence="1">
    <location>
        <begin position="413"/>
        <end position="425"/>
    </location>
</feature>